<keyword evidence="2" id="KW-0808">Transferase</keyword>
<gene>
    <name evidence="2" type="ORF">Theba_2721</name>
</gene>
<dbReference type="AlphaFoldDB" id="I2F8R5"/>
<dbReference type="EMBL" id="CP003532">
    <property type="protein sequence ID" value="AFK08318.1"/>
    <property type="molecule type" value="Genomic_DNA"/>
</dbReference>
<keyword evidence="3" id="KW-1185">Reference proteome</keyword>
<dbReference type="STRING" id="660470.Theba_2721"/>
<dbReference type="RefSeq" id="WP_014732011.1">
    <property type="nucleotide sequence ID" value="NC_017934.1"/>
</dbReference>
<proteinExistence type="predicted"/>
<dbReference type="InterPro" id="IPR029058">
    <property type="entry name" value="AB_hydrolase_fold"/>
</dbReference>
<feature type="domain" description="AB hydrolase-1" evidence="1">
    <location>
        <begin position="25"/>
        <end position="255"/>
    </location>
</feature>
<dbReference type="GO" id="GO:0016020">
    <property type="term" value="C:membrane"/>
    <property type="evidence" value="ECO:0007669"/>
    <property type="project" value="TreeGrafter"/>
</dbReference>
<dbReference type="GeneID" id="87108418"/>
<organism evidence="2 3">
    <name type="scientific">Mesotoga prima MesG1.Ag.4.2</name>
    <dbReference type="NCBI Taxonomy" id="660470"/>
    <lineage>
        <taxon>Bacteria</taxon>
        <taxon>Thermotogati</taxon>
        <taxon>Thermotogota</taxon>
        <taxon>Thermotogae</taxon>
        <taxon>Kosmotogales</taxon>
        <taxon>Kosmotogaceae</taxon>
        <taxon>Mesotoga</taxon>
    </lineage>
</organism>
<reference evidence="2 3" key="1">
    <citation type="journal article" date="2012" name="Genome Biol. Evol.">
        <title>Genome Sequence of the Mesophilic Thermotogales Bacterium Mesotoga prima MesG1.Ag.4.2 Reveals the Largest Thermotogales Genome To Date.</title>
        <authorList>
            <person name="Zhaxybayeva O."/>
            <person name="Swithers K.S."/>
            <person name="Foght J."/>
            <person name="Green A.G."/>
            <person name="Bruce D."/>
            <person name="Detter C."/>
            <person name="Han S."/>
            <person name="Teshima H."/>
            <person name="Han J."/>
            <person name="Woyke T."/>
            <person name="Pitluck S."/>
            <person name="Nolan M."/>
            <person name="Ivanova N."/>
            <person name="Pati A."/>
            <person name="Land M.L."/>
            <person name="Dlutek M."/>
            <person name="Doolittle W.F."/>
            <person name="Noll K.M."/>
            <person name="Nesbo C.L."/>
        </authorList>
    </citation>
    <scope>NUCLEOTIDE SEQUENCE [LARGE SCALE GENOMIC DNA]</scope>
    <source>
        <strain evidence="3">mesG1.Ag.4.2</strain>
    </source>
</reference>
<name>I2F8R5_9BACT</name>
<evidence type="ECO:0000313" key="3">
    <source>
        <dbReference type="Proteomes" id="UP000002881"/>
    </source>
</evidence>
<dbReference type="KEGG" id="mpg:Theba_2721"/>
<dbReference type="PANTHER" id="PTHR43798">
    <property type="entry name" value="MONOACYLGLYCEROL LIPASE"/>
    <property type="match status" value="1"/>
</dbReference>
<evidence type="ECO:0000313" key="2">
    <source>
        <dbReference type="EMBL" id="AFK08318.1"/>
    </source>
</evidence>
<dbReference type="InterPro" id="IPR050266">
    <property type="entry name" value="AB_hydrolase_sf"/>
</dbReference>
<keyword evidence="2" id="KW-0378">Hydrolase</keyword>
<dbReference type="GO" id="GO:0016746">
    <property type="term" value="F:acyltransferase activity"/>
    <property type="evidence" value="ECO:0007669"/>
    <property type="project" value="UniProtKB-KW"/>
</dbReference>
<dbReference type="PANTHER" id="PTHR43798:SF33">
    <property type="entry name" value="HYDROLASE, PUTATIVE (AFU_ORTHOLOGUE AFUA_2G14860)-RELATED"/>
    <property type="match status" value="1"/>
</dbReference>
<dbReference type="eggNOG" id="COG2267">
    <property type="taxonomic scope" value="Bacteria"/>
</dbReference>
<keyword evidence="2" id="KW-0012">Acyltransferase</keyword>
<evidence type="ECO:0000259" key="1">
    <source>
        <dbReference type="Pfam" id="PF00561"/>
    </source>
</evidence>
<dbReference type="SUPFAM" id="SSF53474">
    <property type="entry name" value="alpha/beta-Hydrolases"/>
    <property type="match status" value="1"/>
</dbReference>
<dbReference type="GO" id="GO:0047372">
    <property type="term" value="F:monoacylglycerol lipase activity"/>
    <property type="evidence" value="ECO:0007669"/>
    <property type="project" value="TreeGrafter"/>
</dbReference>
<dbReference type="HOGENOM" id="CLU_020336_50_4_0"/>
<accession>I2F8R5</accession>
<protein>
    <submittedName>
        <fullName evidence="2">Putative hydrolase or acyltransferase of alpha/beta superfamily</fullName>
    </submittedName>
</protein>
<dbReference type="PRINTS" id="PR00111">
    <property type="entry name" value="ABHYDROLASE"/>
</dbReference>
<dbReference type="Pfam" id="PF00561">
    <property type="entry name" value="Abhydrolase_1"/>
    <property type="match status" value="1"/>
</dbReference>
<dbReference type="Gene3D" id="3.40.50.1820">
    <property type="entry name" value="alpha/beta hydrolase"/>
    <property type="match status" value="1"/>
</dbReference>
<dbReference type="GO" id="GO:0046464">
    <property type="term" value="P:acylglycerol catabolic process"/>
    <property type="evidence" value="ECO:0007669"/>
    <property type="project" value="TreeGrafter"/>
</dbReference>
<dbReference type="InterPro" id="IPR000073">
    <property type="entry name" value="AB_hydrolase_1"/>
</dbReference>
<dbReference type="Proteomes" id="UP000002881">
    <property type="component" value="Chromosome"/>
</dbReference>
<sequence>MAYKTINGVKLYYEIRGNEEGEETVAFFNGVMASVNSWSLQSRVFERFGYRVLLHDFKGQLLSEKPEGPYTFKEHAEEARLLMKELGIEKVHLIGTSYGGEVALRFAIDFPEAVKSISIIDSVSELDEVLKLFVGGWKDAAKAGDPRKFFWNMVPTIYGDSFIRKNLKMLEERAMALEKASSDYFEGQIALYETFLGDVCMTDLLERISCRTLVVCGEEDILKPKKFSKTIADRIQKSEFAIIPDSGHVTIFEKPDVLNSLLLGFIMKNSNLHVQ</sequence>